<accession>A0A8J2R0L4</accession>
<dbReference type="EMBL" id="CAKASE010000062">
    <property type="protein sequence ID" value="CAG9569121.1"/>
    <property type="molecule type" value="Genomic_DNA"/>
</dbReference>
<sequence>MLPMFDVDVSKVFTDDIESEDANIGNEFSKIGSGLPEEADASSSVIDDSSCLADEWPRLYTTATGMESHKAARTIPTMQD</sequence>
<organism evidence="1 2">
    <name type="scientific">Danaus chrysippus</name>
    <name type="common">African queen</name>
    <dbReference type="NCBI Taxonomy" id="151541"/>
    <lineage>
        <taxon>Eukaryota</taxon>
        <taxon>Metazoa</taxon>
        <taxon>Ecdysozoa</taxon>
        <taxon>Arthropoda</taxon>
        <taxon>Hexapoda</taxon>
        <taxon>Insecta</taxon>
        <taxon>Pterygota</taxon>
        <taxon>Neoptera</taxon>
        <taxon>Endopterygota</taxon>
        <taxon>Lepidoptera</taxon>
        <taxon>Glossata</taxon>
        <taxon>Ditrysia</taxon>
        <taxon>Papilionoidea</taxon>
        <taxon>Nymphalidae</taxon>
        <taxon>Danainae</taxon>
        <taxon>Danaini</taxon>
        <taxon>Danaina</taxon>
        <taxon>Danaus</taxon>
        <taxon>Anosia</taxon>
    </lineage>
</organism>
<evidence type="ECO:0000313" key="1">
    <source>
        <dbReference type="EMBL" id="CAG9569121.1"/>
    </source>
</evidence>
<protein>
    <submittedName>
        <fullName evidence="1">(African queen) hypothetical protein</fullName>
    </submittedName>
</protein>
<keyword evidence="2" id="KW-1185">Reference proteome</keyword>
<evidence type="ECO:0000313" key="2">
    <source>
        <dbReference type="Proteomes" id="UP000789524"/>
    </source>
</evidence>
<comment type="caution">
    <text evidence="1">The sequence shown here is derived from an EMBL/GenBank/DDBJ whole genome shotgun (WGS) entry which is preliminary data.</text>
</comment>
<proteinExistence type="predicted"/>
<dbReference type="AlphaFoldDB" id="A0A8J2R0L4"/>
<name>A0A8J2R0L4_9NEOP</name>
<reference evidence="1" key="1">
    <citation type="submission" date="2021-09" db="EMBL/GenBank/DDBJ databases">
        <authorList>
            <person name="Martin H S."/>
        </authorList>
    </citation>
    <scope>NUCLEOTIDE SEQUENCE</scope>
</reference>
<dbReference type="Proteomes" id="UP000789524">
    <property type="component" value="Unassembled WGS sequence"/>
</dbReference>
<gene>
    <name evidence="1" type="ORF">DCHRY22_LOCUS8675</name>
</gene>